<dbReference type="InterPro" id="IPR027417">
    <property type="entry name" value="P-loop_NTPase"/>
</dbReference>
<feature type="domain" description="SRP54-type proteins GTP-binding" evidence="15">
    <location>
        <begin position="201"/>
        <end position="392"/>
    </location>
</feature>
<feature type="domain" description="AAA+ ATPase" evidence="14">
    <location>
        <begin position="200"/>
        <end position="369"/>
    </location>
</feature>
<keyword evidence="4" id="KW-0813">Transport</keyword>
<evidence type="ECO:0000256" key="2">
    <source>
        <dbReference type="ARBA" id="ARBA00008531"/>
    </source>
</evidence>
<dbReference type="SMART" id="SM00962">
    <property type="entry name" value="SRP54"/>
    <property type="match status" value="1"/>
</dbReference>
<evidence type="ECO:0000256" key="13">
    <source>
        <dbReference type="NCBIfam" id="TIGR03499"/>
    </source>
</evidence>
<evidence type="ECO:0000256" key="12">
    <source>
        <dbReference type="ARBA" id="ARBA00025337"/>
    </source>
</evidence>
<comment type="caution">
    <text evidence="16">The sequence shown here is derived from an EMBL/GenBank/DDBJ whole genome shotgun (WGS) entry which is preliminary data.</text>
</comment>
<keyword evidence="11" id="KW-1006">Bacterial flagellum protein export</keyword>
<dbReference type="InterPro" id="IPR020006">
    <property type="entry name" value="FlhF"/>
</dbReference>
<evidence type="ECO:0000256" key="3">
    <source>
        <dbReference type="ARBA" id="ARBA00014919"/>
    </source>
</evidence>
<keyword evidence="16" id="KW-0969">Cilium</keyword>
<evidence type="ECO:0000256" key="7">
    <source>
        <dbReference type="ARBA" id="ARBA00022795"/>
    </source>
</evidence>
<evidence type="ECO:0000256" key="11">
    <source>
        <dbReference type="ARBA" id="ARBA00023225"/>
    </source>
</evidence>
<keyword evidence="16" id="KW-0282">Flagellum</keyword>
<dbReference type="InterPro" id="IPR000897">
    <property type="entry name" value="SRP54_GTPase_dom"/>
</dbReference>
<dbReference type="Gene3D" id="3.40.50.300">
    <property type="entry name" value="P-loop containing nucleotide triphosphate hydrolases"/>
    <property type="match status" value="1"/>
</dbReference>
<gene>
    <name evidence="16" type="primary">flhF</name>
    <name evidence="16" type="ORF">HHU08_10165</name>
</gene>
<comment type="function">
    <text evidence="12">Necessary for flagellar biosynthesis. May be involved in translocation of the flagellum.</text>
</comment>
<dbReference type="InterPro" id="IPR003593">
    <property type="entry name" value="AAA+_ATPase"/>
</dbReference>
<dbReference type="GO" id="GO:0044781">
    <property type="term" value="P:bacterial-type flagellum organization"/>
    <property type="evidence" value="ECO:0007669"/>
    <property type="project" value="UniProtKB-UniRule"/>
</dbReference>
<evidence type="ECO:0000256" key="8">
    <source>
        <dbReference type="ARBA" id="ARBA00022927"/>
    </source>
</evidence>
<dbReference type="InterPro" id="IPR047040">
    <property type="entry name" value="FlhF__GTPase_dom"/>
</dbReference>
<name>A0A7Y0K7Q0_9BACI</name>
<dbReference type="PANTHER" id="PTHR43134">
    <property type="entry name" value="SIGNAL RECOGNITION PARTICLE RECEPTOR SUBUNIT ALPHA"/>
    <property type="match status" value="1"/>
</dbReference>
<dbReference type="GO" id="GO:0005886">
    <property type="term" value="C:plasma membrane"/>
    <property type="evidence" value="ECO:0007669"/>
    <property type="project" value="UniProtKB-SubCell"/>
</dbReference>
<dbReference type="EMBL" id="JABBPK010000001">
    <property type="protein sequence ID" value="NMO77363.1"/>
    <property type="molecule type" value="Genomic_DNA"/>
</dbReference>
<keyword evidence="7" id="KW-1005">Bacterial flagellum biogenesis</keyword>
<dbReference type="NCBIfam" id="TIGR03499">
    <property type="entry name" value="FlhF"/>
    <property type="match status" value="1"/>
</dbReference>
<reference evidence="16 17" key="1">
    <citation type="submission" date="2020-04" db="EMBL/GenBank/DDBJ databases">
        <title>Bacillus sp. UniB3 isolated from commercial digestive syrup.</title>
        <authorList>
            <person name="Thorat V."/>
            <person name="Kirdat K."/>
            <person name="Tiwarekar B."/>
            <person name="Yadav A."/>
        </authorList>
    </citation>
    <scope>NUCLEOTIDE SEQUENCE [LARGE SCALE GENOMIC DNA]</scope>
    <source>
        <strain evidence="16 17">UniB3</strain>
    </source>
</reference>
<evidence type="ECO:0000313" key="16">
    <source>
        <dbReference type="EMBL" id="NMO77363.1"/>
    </source>
</evidence>
<comment type="similarity">
    <text evidence="2">Belongs to the GTP-binding SRP family.</text>
</comment>
<dbReference type="GO" id="GO:0015031">
    <property type="term" value="P:protein transport"/>
    <property type="evidence" value="ECO:0007669"/>
    <property type="project" value="UniProtKB-KW"/>
</dbReference>
<accession>A0A7Y0K7Q0</accession>
<keyword evidence="17" id="KW-1185">Reference proteome</keyword>
<dbReference type="Gene3D" id="1.20.120.1380">
    <property type="entry name" value="Flagellar FlhF biosynthesis protein, N domain"/>
    <property type="match status" value="1"/>
</dbReference>
<dbReference type="SMART" id="SM00382">
    <property type="entry name" value="AAA"/>
    <property type="match status" value="1"/>
</dbReference>
<protein>
    <recommendedName>
        <fullName evidence="3 13">Flagellar biosynthesis protein FlhF</fullName>
    </recommendedName>
</protein>
<sequence length="396" mass="44361">MKIQKYVAPNMPEAMKKIRAELGNDAVILHSKVIYTGGFLGLFKKRNIEVLAAIDPSISDTPIPPQTKNREVRNSVLIKEPSSRIEPINQAGSSIANKEKKISDFPDIAKQLDEINQNVQAFGERSNNVSFSIPTPIKNVVKLLDKQEINEMIKARLVKDLVAKWYAAGEDVLDVHVFKWAQAFLLGEISPYSFGEVSLSKKYINVIGPTGVGKTTTLAKIAANIILKQQKTVGFITTDTYRIGAIEQLKTYANILDVPLEVCYSMEDFEHATKKLKDCDVILIDTAGRNFRNKKYVEDLMQVVDYKREMETLLVLSMTAKQKDLEEIYKQFSAINIDSFVFTKLDETSSYGAMINLIVTCKKGVAYMTTGQNVPDDIVPATPLELVNKIIEVDEE</sequence>
<dbReference type="RefSeq" id="WP_016201141.1">
    <property type="nucleotide sequence ID" value="NZ_JABBPK010000001.1"/>
</dbReference>
<keyword evidence="9" id="KW-0342">GTP-binding</keyword>
<proteinExistence type="inferred from homology"/>
<dbReference type="GO" id="GO:0005525">
    <property type="term" value="F:GTP binding"/>
    <property type="evidence" value="ECO:0007669"/>
    <property type="project" value="UniProtKB-UniRule"/>
</dbReference>
<dbReference type="CDD" id="cd17873">
    <property type="entry name" value="FlhF"/>
    <property type="match status" value="1"/>
</dbReference>
<dbReference type="Proteomes" id="UP000588491">
    <property type="component" value="Unassembled WGS sequence"/>
</dbReference>
<dbReference type="GO" id="GO:0006614">
    <property type="term" value="P:SRP-dependent cotranslational protein targeting to membrane"/>
    <property type="evidence" value="ECO:0007669"/>
    <property type="project" value="UniProtKB-UniRule"/>
</dbReference>
<keyword evidence="5" id="KW-1003">Cell membrane</keyword>
<dbReference type="FunFam" id="3.40.50.300:FF:000695">
    <property type="entry name" value="Flagellar biosynthesis regulator FlhF"/>
    <property type="match status" value="1"/>
</dbReference>
<dbReference type="GO" id="GO:0005047">
    <property type="term" value="F:signal recognition particle binding"/>
    <property type="evidence" value="ECO:0007669"/>
    <property type="project" value="TreeGrafter"/>
</dbReference>
<dbReference type="Pfam" id="PF00448">
    <property type="entry name" value="SRP54"/>
    <property type="match status" value="1"/>
</dbReference>
<keyword evidence="8" id="KW-0653">Protein transport</keyword>
<keyword evidence="16" id="KW-0966">Cell projection</keyword>
<comment type="subcellular location">
    <subcellularLocation>
        <location evidence="1">Cell membrane</location>
        <topology evidence="1">Peripheral membrane protein</topology>
        <orientation evidence="1">Cytoplasmic side</orientation>
    </subcellularLocation>
</comment>
<organism evidence="16 17">
    <name type="scientific">Niallia alba</name>
    <dbReference type="NCBI Taxonomy" id="2729105"/>
    <lineage>
        <taxon>Bacteria</taxon>
        <taxon>Bacillati</taxon>
        <taxon>Bacillota</taxon>
        <taxon>Bacilli</taxon>
        <taxon>Bacillales</taxon>
        <taxon>Bacillaceae</taxon>
        <taxon>Niallia</taxon>
    </lineage>
</organism>
<keyword evidence="10" id="KW-0472">Membrane</keyword>
<evidence type="ECO:0000256" key="9">
    <source>
        <dbReference type="ARBA" id="ARBA00023134"/>
    </source>
</evidence>
<dbReference type="SUPFAM" id="SSF52540">
    <property type="entry name" value="P-loop containing nucleoside triphosphate hydrolases"/>
    <property type="match status" value="1"/>
</dbReference>
<dbReference type="AlphaFoldDB" id="A0A7Y0K7Q0"/>
<evidence type="ECO:0000256" key="1">
    <source>
        <dbReference type="ARBA" id="ARBA00004413"/>
    </source>
</evidence>
<evidence type="ECO:0000259" key="14">
    <source>
        <dbReference type="SMART" id="SM00382"/>
    </source>
</evidence>
<evidence type="ECO:0000256" key="10">
    <source>
        <dbReference type="ARBA" id="ARBA00023136"/>
    </source>
</evidence>
<keyword evidence="6" id="KW-0547">Nucleotide-binding</keyword>
<dbReference type="GO" id="GO:0003924">
    <property type="term" value="F:GTPase activity"/>
    <property type="evidence" value="ECO:0007669"/>
    <property type="project" value="UniProtKB-UniRule"/>
</dbReference>
<evidence type="ECO:0000256" key="6">
    <source>
        <dbReference type="ARBA" id="ARBA00022741"/>
    </source>
</evidence>
<dbReference type="PANTHER" id="PTHR43134:SF3">
    <property type="entry name" value="FLAGELLAR BIOSYNTHESIS PROTEIN FLHF"/>
    <property type="match status" value="1"/>
</dbReference>
<evidence type="ECO:0000313" key="17">
    <source>
        <dbReference type="Proteomes" id="UP000588491"/>
    </source>
</evidence>
<evidence type="ECO:0000256" key="4">
    <source>
        <dbReference type="ARBA" id="ARBA00022448"/>
    </source>
</evidence>
<evidence type="ECO:0000259" key="15">
    <source>
        <dbReference type="SMART" id="SM00962"/>
    </source>
</evidence>
<evidence type="ECO:0000256" key="5">
    <source>
        <dbReference type="ARBA" id="ARBA00022475"/>
    </source>
</evidence>